<proteinExistence type="inferred from homology"/>
<dbReference type="SUPFAM" id="SSF46785">
    <property type="entry name" value="Winged helix' DNA-binding domain"/>
    <property type="match status" value="1"/>
</dbReference>
<keyword evidence="2" id="KW-0805">Transcription regulation</keyword>
<dbReference type="InterPro" id="IPR005119">
    <property type="entry name" value="LysR_subst-bd"/>
</dbReference>
<evidence type="ECO:0000256" key="2">
    <source>
        <dbReference type="ARBA" id="ARBA00023015"/>
    </source>
</evidence>
<feature type="domain" description="HTH lysR-type" evidence="5">
    <location>
        <begin position="1"/>
        <end position="58"/>
    </location>
</feature>
<dbReference type="PROSITE" id="PS50931">
    <property type="entry name" value="HTH_LYSR"/>
    <property type="match status" value="1"/>
</dbReference>
<dbReference type="Gene3D" id="1.10.10.10">
    <property type="entry name" value="Winged helix-like DNA-binding domain superfamily/Winged helix DNA-binding domain"/>
    <property type="match status" value="1"/>
</dbReference>
<name>A0A7Z2T6E6_9VIBR</name>
<dbReference type="GO" id="GO:0043565">
    <property type="term" value="F:sequence-specific DNA binding"/>
    <property type="evidence" value="ECO:0007669"/>
    <property type="project" value="TreeGrafter"/>
</dbReference>
<dbReference type="SUPFAM" id="SSF53850">
    <property type="entry name" value="Periplasmic binding protein-like II"/>
    <property type="match status" value="1"/>
</dbReference>
<dbReference type="PANTHER" id="PTHR30537:SF68">
    <property type="entry name" value="TRANSCRIPTIONAL REGULATOR-RELATED"/>
    <property type="match status" value="1"/>
</dbReference>
<keyword evidence="7" id="KW-1185">Reference proteome</keyword>
<dbReference type="AlphaFoldDB" id="A0A7Z2T6E6"/>
<reference evidence="6 7" key="1">
    <citation type="submission" date="2020-01" db="EMBL/GenBank/DDBJ databases">
        <title>Whole genome and functional gene identification of agarase of Vibrio HN897.</title>
        <authorList>
            <person name="Liu Y."/>
            <person name="Zhao Z."/>
        </authorList>
    </citation>
    <scope>NUCLEOTIDE SEQUENCE [LARGE SCALE GENOMIC DNA]</scope>
    <source>
        <strain evidence="6 7">HN897</strain>
    </source>
</reference>
<evidence type="ECO:0000256" key="1">
    <source>
        <dbReference type="ARBA" id="ARBA00009437"/>
    </source>
</evidence>
<dbReference type="InterPro" id="IPR000847">
    <property type="entry name" value="LysR_HTH_N"/>
</dbReference>
<dbReference type="GO" id="GO:0006351">
    <property type="term" value="P:DNA-templated transcription"/>
    <property type="evidence" value="ECO:0007669"/>
    <property type="project" value="TreeGrafter"/>
</dbReference>
<dbReference type="Gene3D" id="3.40.190.290">
    <property type="match status" value="1"/>
</dbReference>
<dbReference type="PANTHER" id="PTHR30537">
    <property type="entry name" value="HTH-TYPE TRANSCRIPTIONAL REGULATOR"/>
    <property type="match status" value="1"/>
</dbReference>
<keyword evidence="3" id="KW-0238">DNA-binding</keyword>
<accession>A0A7Z2T6E6</accession>
<comment type="similarity">
    <text evidence="1">Belongs to the LysR transcriptional regulatory family.</text>
</comment>
<dbReference type="Proteomes" id="UP000464262">
    <property type="component" value="Chromosome 2"/>
</dbReference>
<dbReference type="RefSeq" id="WP_164650149.1">
    <property type="nucleotide sequence ID" value="NZ_CP047476.1"/>
</dbReference>
<dbReference type="InterPro" id="IPR058163">
    <property type="entry name" value="LysR-type_TF_proteobact-type"/>
</dbReference>
<evidence type="ECO:0000259" key="5">
    <source>
        <dbReference type="PROSITE" id="PS50931"/>
    </source>
</evidence>
<keyword evidence="4" id="KW-0804">Transcription</keyword>
<organism evidence="6 7">
    <name type="scientific">Vibrio astriarenae</name>
    <dbReference type="NCBI Taxonomy" id="1481923"/>
    <lineage>
        <taxon>Bacteria</taxon>
        <taxon>Pseudomonadati</taxon>
        <taxon>Pseudomonadota</taxon>
        <taxon>Gammaproteobacteria</taxon>
        <taxon>Vibrionales</taxon>
        <taxon>Vibrionaceae</taxon>
        <taxon>Vibrio</taxon>
    </lineage>
</organism>
<dbReference type="Pfam" id="PF00126">
    <property type="entry name" value="HTH_1"/>
    <property type="match status" value="1"/>
</dbReference>
<evidence type="ECO:0000256" key="4">
    <source>
        <dbReference type="ARBA" id="ARBA00023163"/>
    </source>
</evidence>
<dbReference type="KEGG" id="vas:GT360_16985"/>
<sequence length="284" mass="31931">MKLEDIKIFAKVVELGSFTSAAQAFDIPRGKVSRKVSELEQQLNTKLFHRTTRSISLTNHGETYYKQIIKAIDIIDSAGERVSRDNQSLTGRVKIGLLPSTYTHVQHILFRFQDAYPEVQLDIRTITNGLVDLFDYGLDIAFHSGTLRNTNLIAKHLLSIERCAVASPDYIQRRGTPADDSQLFSHDAICFRHPSGHIEEEWPMNDTLVPVTPRIICDSIGFVKSATLQGRGISYLPRVMILEEVANGQLIELLPTETPYSEDGWLLYPPRQTLNPASRAALRG</sequence>
<dbReference type="FunFam" id="1.10.10.10:FF:000001">
    <property type="entry name" value="LysR family transcriptional regulator"/>
    <property type="match status" value="1"/>
</dbReference>
<evidence type="ECO:0000313" key="7">
    <source>
        <dbReference type="Proteomes" id="UP000464262"/>
    </source>
</evidence>
<protein>
    <submittedName>
        <fullName evidence="6">LysR family transcriptional regulator</fullName>
    </submittedName>
</protein>
<evidence type="ECO:0000256" key="3">
    <source>
        <dbReference type="ARBA" id="ARBA00023125"/>
    </source>
</evidence>
<dbReference type="InterPro" id="IPR036390">
    <property type="entry name" value="WH_DNA-bd_sf"/>
</dbReference>
<gene>
    <name evidence="6" type="ORF">GT360_16985</name>
</gene>
<dbReference type="EMBL" id="CP047476">
    <property type="protein sequence ID" value="QIA65249.1"/>
    <property type="molecule type" value="Genomic_DNA"/>
</dbReference>
<dbReference type="CDD" id="cd08422">
    <property type="entry name" value="PBP2_CrgA_like"/>
    <property type="match status" value="1"/>
</dbReference>
<dbReference type="GO" id="GO:0003700">
    <property type="term" value="F:DNA-binding transcription factor activity"/>
    <property type="evidence" value="ECO:0007669"/>
    <property type="project" value="InterPro"/>
</dbReference>
<dbReference type="InterPro" id="IPR036388">
    <property type="entry name" value="WH-like_DNA-bd_sf"/>
</dbReference>
<evidence type="ECO:0000313" key="6">
    <source>
        <dbReference type="EMBL" id="QIA65249.1"/>
    </source>
</evidence>
<dbReference type="Pfam" id="PF03466">
    <property type="entry name" value="LysR_substrate"/>
    <property type="match status" value="1"/>
</dbReference>